<dbReference type="InterPro" id="IPR010982">
    <property type="entry name" value="Lambda_DNA-bd_dom_sf"/>
</dbReference>
<name>A0ABY9ZY61_9ACTN</name>
<dbReference type="InterPro" id="IPR011990">
    <property type="entry name" value="TPR-like_helical_dom_sf"/>
</dbReference>
<dbReference type="Gene3D" id="1.25.40.10">
    <property type="entry name" value="Tetratricopeptide repeat domain"/>
    <property type="match status" value="1"/>
</dbReference>
<reference evidence="2 3" key="1">
    <citation type="submission" date="2023-09" db="EMBL/GenBank/DDBJ databases">
        <title>Micromonospora halotolerans DSM 45598 genome sequence.</title>
        <authorList>
            <person name="Mo P."/>
        </authorList>
    </citation>
    <scope>NUCLEOTIDE SEQUENCE [LARGE SCALE GENOMIC DNA]</scope>
    <source>
        <strain evidence="2 3">DSM 45598</strain>
    </source>
</reference>
<keyword evidence="3" id="KW-1185">Reference proteome</keyword>
<gene>
    <name evidence="2" type="ORF">RMN56_01555</name>
</gene>
<dbReference type="CDD" id="cd00093">
    <property type="entry name" value="HTH_XRE"/>
    <property type="match status" value="1"/>
</dbReference>
<dbReference type="EMBL" id="CP134876">
    <property type="protein sequence ID" value="WNM40073.1"/>
    <property type="molecule type" value="Genomic_DNA"/>
</dbReference>
<dbReference type="Gene3D" id="3.40.50.300">
    <property type="entry name" value="P-loop containing nucleotide triphosphate hydrolases"/>
    <property type="match status" value="1"/>
</dbReference>
<accession>A0ABY9ZY61</accession>
<dbReference type="PANTHER" id="PTHR47691">
    <property type="entry name" value="REGULATOR-RELATED"/>
    <property type="match status" value="1"/>
</dbReference>
<dbReference type="SUPFAM" id="SSF47413">
    <property type="entry name" value="lambda repressor-like DNA-binding domains"/>
    <property type="match status" value="1"/>
</dbReference>
<dbReference type="PRINTS" id="PR00364">
    <property type="entry name" value="DISEASERSIST"/>
</dbReference>
<dbReference type="SUPFAM" id="SSF48452">
    <property type="entry name" value="TPR-like"/>
    <property type="match status" value="1"/>
</dbReference>
<evidence type="ECO:0000259" key="1">
    <source>
        <dbReference type="PROSITE" id="PS50943"/>
    </source>
</evidence>
<dbReference type="RefSeq" id="WP_313722033.1">
    <property type="nucleotide sequence ID" value="NZ_CP134876.1"/>
</dbReference>
<dbReference type="InterPro" id="IPR041664">
    <property type="entry name" value="AAA_16"/>
</dbReference>
<dbReference type="PANTHER" id="PTHR47691:SF3">
    <property type="entry name" value="HTH-TYPE TRANSCRIPTIONAL REGULATOR RV0890C-RELATED"/>
    <property type="match status" value="1"/>
</dbReference>
<proteinExistence type="predicted"/>
<dbReference type="Pfam" id="PF13560">
    <property type="entry name" value="HTH_31"/>
    <property type="match status" value="1"/>
</dbReference>
<evidence type="ECO:0000313" key="2">
    <source>
        <dbReference type="EMBL" id="WNM40073.1"/>
    </source>
</evidence>
<dbReference type="Proteomes" id="UP001303001">
    <property type="component" value="Chromosome"/>
</dbReference>
<dbReference type="SUPFAM" id="SSF52540">
    <property type="entry name" value="P-loop containing nucleoside triphosphate hydrolases"/>
    <property type="match status" value="1"/>
</dbReference>
<organism evidence="2 3">
    <name type="scientific">Micromonospora halotolerans</name>
    <dbReference type="NCBI Taxonomy" id="709879"/>
    <lineage>
        <taxon>Bacteria</taxon>
        <taxon>Bacillati</taxon>
        <taxon>Actinomycetota</taxon>
        <taxon>Actinomycetes</taxon>
        <taxon>Micromonosporales</taxon>
        <taxon>Micromonosporaceae</taxon>
        <taxon>Micromonospora</taxon>
    </lineage>
</organism>
<sequence length="754" mass="80787">MGQLATLLHGHRIAARLSQEALAEAAGVAVRTVRNLEGARIARPRRRTVEEIANALGLTGEPRARLLQTVHAAGAAPAWQHSSLPPVVPDFVGRRAELDQLIAQARGLAARSGNATVVVSGQPGVGKTSLVVRAAHLLAAEIAGIACHIDLRGTDLEPLSADQAMDQLLAALRGTGGGWTPHSPGERLALYRMLTADRTGLLVLDNAATETQVRPLLPTGPGWLTLVSSRFNLGGLDSTCRLRLEDLDEASATGLIEEIVGADRVSAEPEATRELVRLCTGLPLALRVAGNRLASRPSWSVGWLVERIRDESRRLDLLHPGDTRVRAGLSLSYGQLPQLARQTLRRLALLPWPEYSVAAVGQLLAVDVDEAEATLEMLVDASLLAPAAAPGRYVLHDLLRVFAAERLAAEESPADRDEAADRVRAWLLGMVEVAGRWLDPDPGRQPAAGAEFGSGQGAMAWLTAERHGWWWAVRQAGAAGRHRDVIAAAEALYWYSDRYHHVIDWPELFGLAVAAAQASGDPVAEAAQRNALGWAQSVVLGRPADAVTQHRRAYRLAAAAGDRRTLGWACFYLVGVRYRDGDLAGAAETCARALRELTEAGDLTGRLITSYSLADIRREQGDAAAAVTHLRRALDDWRAASAAQPASRQFASRPLTGWIRHRLGRAHADLGQWTEAIASMGAAAADFTAGGDPYGSGEAALGLAEVLLRSGDSRGRRVLLDAIRDFEADGDRRRAARARKLLGSLSDLDTSNCR</sequence>
<protein>
    <submittedName>
        <fullName evidence="2">Helix-turn-helix domain-containing protein</fullName>
    </submittedName>
</protein>
<dbReference type="PROSITE" id="PS50943">
    <property type="entry name" value="HTH_CROC1"/>
    <property type="match status" value="1"/>
</dbReference>
<evidence type="ECO:0000313" key="3">
    <source>
        <dbReference type="Proteomes" id="UP001303001"/>
    </source>
</evidence>
<dbReference type="Gene3D" id="1.10.260.40">
    <property type="entry name" value="lambda repressor-like DNA-binding domains"/>
    <property type="match status" value="1"/>
</dbReference>
<dbReference type="SMART" id="SM00530">
    <property type="entry name" value="HTH_XRE"/>
    <property type="match status" value="1"/>
</dbReference>
<dbReference type="InterPro" id="IPR027417">
    <property type="entry name" value="P-loop_NTPase"/>
</dbReference>
<feature type="domain" description="HTH cro/C1-type" evidence="1">
    <location>
        <begin position="12"/>
        <end position="63"/>
    </location>
</feature>
<dbReference type="InterPro" id="IPR001387">
    <property type="entry name" value="Cro/C1-type_HTH"/>
</dbReference>
<dbReference type="Pfam" id="PF13191">
    <property type="entry name" value="AAA_16"/>
    <property type="match status" value="1"/>
</dbReference>